<gene>
    <name evidence="2" type="ORF">M9458_026555</name>
</gene>
<proteinExistence type="predicted"/>
<sequence>MSSTLSSSQGSYHGEQSMRASVGAASSVVSLEVDNYAPYWTSRPASPPHTRELNIEDRIP</sequence>
<evidence type="ECO:0000313" key="2">
    <source>
        <dbReference type="EMBL" id="KAL0177661.1"/>
    </source>
</evidence>
<evidence type="ECO:0000313" key="3">
    <source>
        <dbReference type="Proteomes" id="UP001529510"/>
    </source>
</evidence>
<dbReference type="AlphaFoldDB" id="A0ABD0PYI4"/>
<feature type="region of interest" description="Disordered" evidence="1">
    <location>
        <begin position="39"/>
        <end position="60"/>
    </location>
</feature>
<keyword evidence="3" id="KW-1185">Reference proteome</keyword>
<feature type="compositionally biased region" description="Basic and acidic residues" evidence="1">
    <location>
        <begin position="49"/>
        <end position="60"/>
    </location>
</feature>
<feature type="region of interest" description="Disordered" evidence="1">
    <location>
        <begin position="1"/>
        <end position="24"/>
    </location>
</feature>
<evidence type="ECO:0000256" key="1">
    <source>
        <dbReference type="SAM" id="MobiDB-lite"/>
    </source>
</evidence>
<feature type="compositionally biased region" description="Polar residues" evidence="1">
    <location>
        <begin position="1"/>
        <end position="11"/>
    </location>
</feature>
<comment type="caution">
    <text evidence="2">The sequence shown here is derived from an EMBL/GenBank/DDBJ whole genome shotgun (WGS) entry which is preliminary data.</text>
</comment>
<dbReference type="Proteomes" id="UP001529510">
    <property type="component" value="Unassembled WGS sequence"/>
</dbReference>
<feature type="non-terminal residue" evidence="2">
    <location>
        <position position="60"/>
    </location>
</feature>
<reference evidence="2 3" key="1">
    <citation type="submission" date="2024-05" db="EMBL/GenBank/DDBJ databases">
        <title>Genome sequencing and assembly of Indian major carp, Cirrhinus mrigala (Hamilton, 1822).</title>
        <authorList>
            <person name="Mohindra V."/>
            <person name="Chowdhury L.M."/>
            <person name="Lal K."/>
            <person name="Jena J.K."/>
        </authorList>
    </citation>
    <scope>NUCLEOTIDE SEQUENCE [LARGE SCALE GENOMIC DNA]</scope>
    <source>
        <strain evidence="2">CM1030</strain>
        <tissue evidence="2">Blood</tissue>
    </source>
</reference>
<dbReference type="EMBL" id="JAMKFB020000013">
    <property type="protein sequence ID" value="KAL0177661.1"/>
    <property type="molecule type" value="Genomic_DNA"/>
</dbReference>
<name>A0ABD0PYI4_CIRMR</name>
<protein>
    <submittedName>
        <fullName evidence="2">Uncharacterized protein</fullName>
    </submittedName>
</protein>
<organism evidence="2 3">
    <name type="scientific">Cirrhinus mrigala</name>
    <name type="common">Mrigala</name>
    <dbReference type="NCBI Taxonomy" id="683832"/>
    <lineage>
        <taxon>Eukaryota</taxon>
        <taxon>Metazoa</taxon>
        <taxon>Chordata</taxon>
        <taxon>Craniata</taxon>
        <taxon>Vertebrata</taxon>
        <taxon>Euteleostomi</taxon>
        <taxon>Actinopterygii</taxon>
        <taxon>Neopterygii</taxon>
        <taxon>Teleostei</taxon>
        <taxon>Ostariophysi</taxon>
        <taxon>Cypriniformes</taxon>
        <taxon>Cyprinidae</taxon>
        <taxon>Labeoninae</taxon>
        <taxon>Labeonini</taxon>
        <taxon>Cirrhinus</taxon>
    </lineage>
</organism>
<accession>A0ABD0PYI4</accession>